<protein>
    <recommendedName>
        <fullName evidence="4">DUF304 domain-containing protein</fullName>
    </recommendedName>
</protein>
<keyword evidence="1" id="KW-1133">Transmembrane helix</keyword>
<dbReference type="RefSeq" id="WP_192594321.1">
    <property type="nucleotide sequence ID" value="NZ_BAAALJ010000018.1"/>
</dbReference>
<gene>
    <name evidence="2" type="ORF">H4W27_000240</name>
</gene>
<feature type="transmembrane region" description="Helical" evidence="1">
    <location>
        <begin position="65"/>
        <end position="86"/>
    </location>
</feature>
<evidence type="ECO:0000313" key="2">
    <source>
        <dbReference type="EMBL" id="MBE1523122.1"/>
    </source>
</evidence>
<accession>A0ABR9JCC0</accession>
<sequence length="201" mass="22368">MMTGRRLWLTMKLKLVEGEQVVIRTRAHHRALLPALISFLVTVAIMSFLLGYIARADQPEFIEHYHHIGVFVIWAGGLLGLAFGSLKPALSWANRLTYLTSHRLVQKNVIGAAQATVVPLGLLSEVQMKQSRLQSMSDSGDLLLLHGAYGQHQRTRLNNMPDAQHFQTVIAEQLSEYRRNVAAQYANQAPAPGGYGEAHYA</sequence>
<feature type="transmembrane region" description="Helical" evidence="1">
    <location>
        <begin position="31"/>
        <end position="53"/>
    </location>
</feature>
<evidence type="ECO:0008006" key="4">
    <source>
        <dbReference type="Google" id="ProtNLM"/>
    </source>
</evidence>
<dbReference type="EMBL" id="JADBED010000001">
    <property type="protein sequence ID" value="MBE1523122.1"/>
    <property type="molecule type" value="Genomic_DNA"/>
</dbReference>
<name>A0ABR9JCC0_9MICC</name>
<comment type="caution">
    <text evidence="2">The sequence shown here is derived from an EMBL/GenBank/DDBJ whole genome shotgun (WGS) entry which is preliminary data.</text>
</comment>
<proteinExistence type="predicted"/>
<dbReference type="Proteomes" id="UP000643525">
    <property type="component" value="Unassembled WGS sequence"/>
</dbReference>
<keyword evidence="1" id="KW-0472">Membrane</keyword>
<reference evidence="2 3" key="1">
    <citation type="submission" date="2020-10" db="EMBL/GenBank/DDBJ databases">
        <title>Sequencing the genomes of 1000 actinobacteria strains.</title>
        <authorList>
            <person name="Klenk H.-P."/>
        </authorList>
    </citation>
    <scope>NUCLEOTIDE SEQUENCE [LARGE SCALE GENOMIC DNA]</scope>
    <source>
        <strain evidence="2 3">DSM 15666</strain>
    </source>
</reference>
<evidence type="ECO:0000313" key="3">
    <source>
        <dbReference type="Proteomes" id="UP000643525"/>
    </source>
</evidence>
<keyword evidence="1" id="KW-0812">Transmembrane</keyword>
<evidence type="ECO:0000256" key="1">
    <source>
        <dbReference type="SAM" id="Phobius"/>
    </source>
</evidence>
<keyword evidence="3" id="KW-1185">Reference proteome</keyword>
<organism evidence="2 3">
    <name type="scientific">Nesterenkonia lutea</name>
    <dbReference type="NCBI Taxonomy" id="272919"/>
    <lineage>
        <taxon>Bacteria</taxon>
        <taxon>Bacillati</taxon>
        <taxon>Actinomycetota</taxon>
        <taxon>Actinomycetes</taxon>
        <taxon>Micrococcales</taxon>
        <taxon>Micrococcaceae</taxon>
        <taxon>Nesterenkonia</taxon>
    </lineage>
</organism>